<dbReference type="Proteomes" id="UP000176547">
    <property type="component" value="Unassembled WGS sequence"/>
</dbReference>
<feature type="transmembrane region" description="Helical" evidence="1">
    <location>
        <begin position="259"/>
        <end position="277"/>
    </location>
</feature>
<evidence type="ECO:0000256" key="1">
    <source>
        <dbReference type="SAM" id="Phobius"/>
    </source>
</evidence>
<evidence type="ECO:0000313" key="2">
    <source>
        <dbReference type="EMBL" id="OGE76278.1"/>
    </source>
</evidence>
<feature type="transmembrane region" description="Helical" evidence="1">
    <location>
        <begin position="120"/>
        <end position="136"/>
    </location>
</feature>
<comment type="caution">
    <text evidence="2">The sequence shown here is derived from an EMBL/GenBank/DDBJ whole genome shotgun (WGS) entry which is preliminary data.</text>
</comment>
<protein>
    <recommendedName>
        <fullName evidence="4">EamA domain-containing protein</fullName>
    </recommendedName>
</protein>
<sequence>MFGVFLISIGQFFSEISDSIIKDRGQRDESLLYALGFLQLIWGELLFLGIAFFSKGSFVFVAAALPTFLARAVLEILQSHFTLLSIIRADRSSFGFIRVGTIPLLLMVDFLLAYTIRPTQVAGIGLIIVCFLLIFAGKQVKKYGVGLVTFTALNAVATISLFKYDISHFNSVVAEQLLMGAIIIVYFLGMLVLVQRRNPLTYLRNPVYLGQSLASAASHLLDSFAYTFAPASVILAAKRGSAVLWATISGNVYFREANLIFKLVITIMLVGGIVLLAL</sequence>
<keyword evidence="1" id="KW-1133">Transmembrane helix</keyword>
<keyword evidence="1" id="KW-0472">Membrane</keyword>
<organism evidence="2 3">
    <name type="scientific">Candidatus Doudnabacteria bacterium RIFCSPHIGHO2_01_52_17</name>
    <dbReference type="NCBI Taxonomy" id="1817820"/>
    <lineage>
        <taxon>Bacteria</taxon>
        <taxon>Candidatus Doudnaibacteriota</taxon>
    </lineage>
</organism>
<feature type="transmembrane region" description="Helical" evidence="1">
    <location>
        <begin position="176"/>
        <end position="194"/>
    </location>
</feature>
<name>A0A1F5NFC0_9BACT</name>
<accession>A0A1F5NFC0</accession>
<evidence type="ECO:0008006" key="4">
    <source>
        <dbReference type="Google" id="ProtNLM"/>
    </source>
</evidence>
<feature type="transmembrane region" description="Helical" evidence="1">
    <location>
        <begin position="31"/>
        <end position="52"/>
    </location>
</feature>
<evidence type="ECO:0000313" key="3">
    <source>
        <dbReference type="Proteomes" id="UP000176547"/>
    </source>
</evidence>
<dbReference type="AlphaFoldDB" id="A0A1F5NFC0"/>
<feature type="transmembrane region" description="Helical" evidence="1">
    <location>
        <begin position="143"/>
        <end position="164"/>
    </location>
</feature>
<dbReference type="EMBL" id="MFEG01000013">
    <property type="protein sequence ID" value="OGE76278.1"/>
    <property type="molecule type" value="Genomic_DNA"/>
</dbReference>
<feature type="transmembrane region" description="Helical" evidence="1">
    <location>
        <begin position="95"/>
        <end position="114"/>
    </location>
</feature>
<gene>
    <name evidence="2" type="ORF">A3K06_03895</name>
</gene>
<reference evidence="2 3" key="1">
    <citation type="journal article" date="2016" name="Nat. Commun.">
        <title>Thousands of microbial genomes shed light on interconnected biogeochemical processes in an aquifer system.</title>
        <authorList>
            <person name="Anantharaman K."/>
            <person name="Brown C.T."/>
            <person name="Hug L.A."/>
            <person name="Sharon I."/>
            <person name="Castelle C.J."/>
            <person name="Probst A.J."/>
            <person name="Thomas B.C."/>
            <person name="Singh A."/>
            <person name="Wilkins M.J."/>
            <person name="Karaoz U."/>
            <person name="Brodie E.L."/>
            <person name="Williams K.H."/>
            <person name="Hubbard S.S."/>
            <person name="Banfield J.F."/>
        </authorList>
    </citation>
    <scope>NUCLEOTIDE SEQUENCE [LARGE SCALE GENOMIC DNA]</scope>
</reference>
<keyword evidence="1" id="KW-0812">Transmembrane</keyword>
<proteinExistence type="predicted"/>